<comment type="caution">
    <text evidence="1">The sequence shown here is derived from an EMBL/GenBank/DDBJ whole genome shotgun (WGS) entry which is preliminary data.</text>
</comment>
<dbReference type="Proteomes" id="UP001207918">
    <property type="component" value="Unassembled WGS sequence"/>
</dbReference>
<reference evidence="1 2" key="1">
    <citation type="submission" date="2021-03" db="EMBL/GenBank/DDBJ databases">
        <title>Aliifodinibius sp. nov., a new bacterium isolated from saline soil.</title>
        <authorList>
            <person name="Galisteo C."/>
            <person name="De La Haba R."/>
            <person name="Sanchez-Porro C."/>
            <person name="Ventosa A."/>
        </authorList>
    </citation>
    <scope>NUCLEOTIDE SEQUENCE [LARGE SCALE GENOMIC DNA]</scope>
    <source>
        <strain evidence="1 2">1BSP15-2V2</strain>
    </source>
</reference>
<proteinExistence type="predicted"/>
<dbReference type="EMBL" id="JAGGJA010000003">
    <property type="protein sequence ID" value="MCW9706499.1"/>
    <property type="molecule type" value="Genomic_DNA"/>
</dbReference>
<accession>A0ABT3PKR4</accession>
<keyword evidence="2" id="KW-1185">Reference proteome</keyword>
<sequence length="179" mass="21245">MALLIIVACKQQPAYERLVEEELQKEVRYDSLFLGYKFGMSKKDFFQHSWKLNQEHVVKGNAQVIYEFDDLASTAQMVFYPDFHNNRIYRMPAEISYKSWAPWNPELSADSLLVDLVDFYRKKYGDGFIKAKLPDIERMSWVKVDGNRRIAVYPEDNRKVRVEFLDLTTQQMLDNKQDK</sequence>
<protein>
    <recommendedName>
        <fullName evidence="3">Outer membrane lipoprotein-sorting protein</fullName>
    </recommendedName>
</protein>
<evidence type="ECO:0000313" key="1">
    <source>
        <dbReference type="EMBL" id="MCW9706499.1"/>
    </source>
</evidence>
<gene>
    <name evidence="1" type="ORF">J6I44_06515</name>
</gene>
<name>A0ABT3PKR4_9BACT</name>
<dbReference type="RefSeq" id="WP_265765206.1">
    <property type="nucleotide sequence ID" value="NZ_JAGGJA010000003.1"/>
</dbReference>
<organism evidence="1 2">
    <name type="scientific">Fodinibius salsisoli</name>
    <dbReference type="NCBI Taxonomy" id="2820877"/>
    <lineage>
        <taxon>Bacteria</taxon>
        <taxon>Pseudomonadati</taxon>
        <taxon>Balneolota</taxon>
        <taxon>Balneolia</taxon>
        <taxon>Balneolales</taxon>
        <taxon>Balneolaceae</taxon>
        <taxon>Fodinibius</taxon>
    </lineage>
</organism>
<evidence type="ECO:0000313" key="2">
    <source>
        <dbReference type="Proteomes" id="UP001207918"/>
    </source>
</evidence>
<evidence type="ECO:0008006" key="3">
    <source>
        <dbReference type="Google" id="ProtNLM"/>
    </source>
</evidence>